<protein>
    <submittedName>
        <fullName evidence="2">Uncharacterized protein</fullName>
    </submittedName>
</protein>
<sequence>MLADDTAVPAVSPEYRLGADRYKHMTNERRLLISMPDVIAVMKNSHQTIALLCGIALTGLAAPLIAQNAIPASVTATSAETLVIGLPNINNSSERWYQVEVTLFLHSFYDPQEEAWQQADSLTASPAGTTRLLSLTELLALPEWSETEQSTDMQNADQSGRSVSRTSRTQRDAVAVEQEAAPEPLINGPEPAHQSDFRIPDPVTDGFIALTPEDWNFSETNAALQRSAGYRVLYHNAWRQPMRLANATQNMVIQAGQQVGDRYELEGTLRFYFNNRRDRIILDNQLLLNIWGETETPGTASNRITTGRAQASATGEAGSAVSSTASIAQSIPVMTTRELRSDEFHYLDHPVVGALVEVFPYELEVSE</sequence>
<keyword evidence="3" id="KW-1185">Reference proteome</keyword>
<dbReference type="InterPro" id="IPR021241">
    <property type="entry name" value="CsiV"/>
</dbReference>
<dbReference type="AlphaFoldDB" id="A0A917LUU3"/>
<accession>A0A917LUU3</accession>
<feature type="compositionally biased region" description="Polar residues" evidence="1">
    <location>
        <begin position="147"/>
        <end position="167"/>
    </location>
</feature>
<feature type="region of interest" description="Disordered" evidence="1">
    <location>
        <begin position="145"/>
        <end position="199"/>
    </location>
</feature>
<dbReference type="OrthoDB" id="5566524at2"/>
<name>A0A917LUU3_9GAMM</name>
<dbReference type="Proteomes" id="UP000627715">
    <property type="component" value="Unassembled WGS sequence"/>
</dbReference>
<feature type="compositionally biased region" description="Low complexity" evidence="1">
    <location>
        <begin position="173"/>
        <end position="184"/>
    </location>
</feature>
<gene>
    <name evidence="2" type="ORF">GCM10011403_12350</name>
</gene>
<evidence type="ECO:0000313" key="3">
    <source>
        <dbReference type="Proteomes" id="UP000627715"/>
    </source>
</evidence>
<organism evidence="2 3">
    <name type="scientific">Pseudohongiella nitratireducens</name>
    <dbReference type="NCBI Taxonomy" id="1768907"/>
    <lineage>
        <taxon>Bacteria</taxon>
        <taxon>Pseudomonadati</taxon>
        <taxon>Pseudomonadota</taxon>
        <taxon>Gammaproteobacteria</taxon>
        <taxon>Pseudomonadales</taxon>
        <taxon>Pseudohongiellaceae</taxon>
        <taxon>Pseudohongiella</taxon>
    </lineage>
</organism>
<comment type="caution">
    <text evidence="2">The sequence shown here is derived from an EMBL/GenBank/DDBJ whole genome shotgun (WGS) entry which is preliminary data.</text>
</comment>
<dbReference type="Pfam" id="PF10972">
    <property type="entry name" value="CsiV"/>
    <property type="match status" value="1"/>
</dbReference>
<dbReference type="RefSeq" id="WP_068812937.1">
    <property type="nucleotide sequence ID" value="NZ_BMIY01000005.1"/>
</dbReference>
<evidence type="ECO:0000256" key="1">
    <source>
        <dbReference type="SAM" id="MobiDB-lite"/>
    </source>
</evidence>
<reference evidence="2" key="2">
    <citation type="submission" date="2020-09" db="EMBL/GenBank/DDBJ databases">
        <authorList>
            <person name="Sun Q."/>
            <person name="Zhou Y."/>
        </authorList>
    </citation>
    <scope>NUCLEOTIDE SEQUENCE</scope>
    <source>
        <strain evidence="2">CGMCC 1.15425</strain>
    </source>
</reference>
<reference evidence="2" key="1">
    <citation type="journal article" date="2014" name="Int. J. Syst. Evol. Microbiol.">
        <title>Complete genome sequence of Corynebacterium casei LMG S-19264T (=DSM 44701T), isolated from a smear-ripened cheese.</title>
        <authorList>
            <consortium name="US DOE Joint Genome Institute (JGI-PGF)"/>
            <person name="Walter F."/>
            <person name="Albersmeier A."/>
            <person name="Kalinowski J."/>
            <person name="Ruckert C."/>
        </authorList>
    </citation>
    <scope>NUCLEOTIDE SEQUENCE</scope>
    <source>
        <strain evidence="2">CGMCC 1.15425</strain>
    </source>
</reference>
<dbReference type="EMBL" id="BMIY01000005">
    <property type="protein sequence ID" value="GGG56711.1"/>
    <property type="molecule type" value="Genomic_DNA"/>
</dbReference>
<evidence type="ECO:0000313" key="2">
    <source>
        <dbReference type="EMBL" id="GGG56711.1"/>
    </source>
</evidence>
<proteinExistence type="predicted"/>